<feature type="compositionally biased region" description="Pro residues" evidence="1">
    <location>
        <begin position="219"/>
        <end position="237"/>
    </location>
</feature>
<dbReference type="RefSeq" id="WP_311728238.1">
    <property type="nucleotide sequence ID" value="NZ_JAVRFD010000021.1"/>
</dbReference>
<keyword evidence="4" id="KW-1185">Reference proteome</keyword>
<feature type="region of interest" description="Disordered" evidence="1">
    <location>
        <begin position="218"/>
        <end position="290"/>
    </location>
</feature>
<proteinExistence type="predicted"/>
<gene>
    <name evidence="3" type="ORF">RND15_34255</name>
</gene>
<evidence type="ECO:0000256" key="1">
    <source>
        <dbReference type="SAM" id="MobiDB-lite"/>
    </source>
</evidence>
<dbReference type="InterPro" id="IPR005523">
    <property type="entry name" value="DUF317_SPDY"/>
</dbReference>
<evidence type="ECO:0000313" key="3">
    <source>
        <dbReference type="EMBL" id="MDT0547719.1"/>
    </source>
</evidence>
<sequence>MTHHPRSRQPYLIAPRYLAGPDPDATTTAAHVLQAAGWYTEHTPDHTDYIDPGGLRQARHLADVADPGSLGQPLMTWEFTASPVRGGPAAWAAWFCRDTPPEFIAAFAAAVADDTPVPAPGTGPHYLQPATSPGHATAPLAAAGWTRDLGNGEAAWYGPHRQAAVITPRFPDASHRGAANWLCAARRATDLTVLWLALACPHTPTHLIAALCRAITDPTPVPRRTPPAPPPGPPPQHPGRHRDRAPYRHRQGVNRDAAQPARDTPGHPPDLRTPHYRQAPGGPVGPAPRC</sequence>
<organism evidence="3 4">
    <name type="scientific">Streptomyces lonegramiae</name>
    <dbReference type="NCBI Taxonomy" id="3075524"/>
    <lineage>
        <taxon>Bacteria</taxon>
        <taxon>Bacillati</taxon>
        <taxon>Actinomycetota</taxon>
        <taxon>Actinomycetes</taxon>
        <taxon>Kitasatosporales</taxon>
        <taxon>Streptomycetaceae</taxon>
        <taxon>Streptomyces</taxon>
    </lineage>
</organism>
<protein>
    <submittedName>
        <fullName evidence="3">DUF317 domain-containing protein</fullName>
    </submittedName>
</protein>
<accession>A0ABU2XP65</accession>
<dbReference type="Proteomes" id="UP001180754">
    <property type="component" value="Unassembled WGS sequence"/>
</dbReference>
<comment type="caution">
    <text evidence="3">The sequence shown here is derived from an EMBL/GenBank/DDBJ whole genome shotgun (WGS) entry which is preliminary data.</text>
</comment>
<reference evidence="3" key="1">
    <citation type="submission" date="2024-05" db="EMBL/GenBank/DDBJ databases">
        <title>30 novel species of actinomycetes from the DSMZ collection.</title>
        <authorList>
            <person name="Nouioui I."/>
        </authorList>
    </citation>
    <scope>NUCLEOTIDE SEQUENCE</scope>
    <source>
        <strain evidence="3">DSM 41529</strain>
    </source>
</reference>
<name>A0ABU2XP65_9ACTN</name>
<dbReference type="EMBL" id="JAVRFD010000021">
    <property type="protein sequence ID" value="MDT0547719.1"/>
    <property type="molecule type" value="Genomic_DNA"/>
</dbReference>
<feature type="compositionally biased region" description="Basic residues" evidence="1">
    <location>
        <begin position="238"/>
        <end position="252"/>
    </location>
</feature>
<dbReference type="Pfam" id="PF03771">
    <property type="entry name" value="SPDY"/>
    <property type="match status" value="1"/>
</dbReference>
<evidence type="ECO:0000259" key="2">
    <source>
        <dbReference type="Pfam" id="PF03771"/>
    </source>
</evidence>
<feature type="domain" description="DUF317" evidence="2">
    <location>
        <begin position="54"/>
        <end position="117"/>
    </location>
</feature>
<evidence type="ECO:0000313" key="4">
    <source>
        <dbReference type="Proteomes" id="UP001180754"/>
    </source>
</evidence>